<organism evidence="3 4">
    <name type="scientific">Dibothriocephalus latus</name>
    <name type="common">Fish tapeworm</name>
    <name type="synonym">Diphyllobothrium latum</name>
    <dbReference type="NCBI Taxonomy" id="60516"/>
    <lineage>
        <taxon>Eukaryota</taxon>
        <taxon>Metazoa</taxon>
        <taxon>Spiralia</taxon>
        <taxon>Lophotrochozoa</taxon>
        <taxon>Platyhelminthes</taxon>
        <taxon>Cestoda</taxon>
        <taxon>Eucestoda</taxon>
        <taxon>Diphyllobothriidea</taxon>
        <taxon>Diphyllobothriidae</taxon>
        <taxon>Dibothriocephalus</taxon>
    </lineage>
</organism>
<name>A0A3P7KWY3_DIBLA</name>
<feature type="domain" description="GIY-YIG" evidence="2">
    <location>
        <begin position="185"/>
        <end position="224"/>
    </location>
</feature>
<dbReference type="PANTHER" id="PTHR21301">
    <property type="entry name" value="REVERSE TRANSCRIPTASE"/>
    <property type="match status" value="1"/>
</dbReference>
<dbReference type="Proteomes" id="UP000281553">
    <property type="component" value="Unassembled WGS sequence"/>
</dbReference>
<evidence type="ECO:0000256" key="1">
    <source>
        <dbReference type="SAM" id="MobiDB-lite"/>
    </source>
</evidence>
<evidence type="ECO:0000259" key="2">
    <source>
        <dbReference type="Pfam" id="PF01541"/>
    </source>
</evidence>
<reference evidence="3 4" key="1">
    <citation type="submission" date="2018-11" db="EMBL/GenBank/DDBJ databases">
        <authorList>
            <consortium name="Pathogen Informatics"/>
        </authorList>
    </citation>
    <scope>NUCLEOTIDE SEQUENCE [LARGE SCALE GENOMIC DNA]</scope>
</reference>
<dbReference type="AlphaFoldDB" id="A0A3P7KWY3"/>
<dbReference type="InterPro" id="IPR000305">
    <property type="entry name" value="GIY-YIG_endonuc"/>
</dbReference>
<feature type="region of interest" description="Disordered" evidence="1">
    <location>
        <begin position="326"/>
        <end position="364"/>
    </location>
</feature>
<dbReference type="SUPFAM" id="SSF82771">
    <property type="entry name" value="GIY-YIG endonuclease"/>
    <property type="match status" value="1"/>
</dbReference>
<proteinExistence type="predicted"/>
<feature type="compositionally biased region" description="Polar residues" evidence="1">
    <location>
        <begin position="331"/>
        <end position="364"/>
    </location>
</feature>
<evidence type="ECO:0000313" key="3">
    <source>
        <dbReference type="EMBL" id="VDN09595.1"/>
    </source>
</evidence>
<dbReference type="Pfam" id="PF01541">
    <property type="entry name" value="GIY-YIG"/>
    <property type="match status" value="1"/>
</dbReference>
<keyword evidence="4" id="KW-1185">Reference proteome</keyword>
<dbReference type="OrthoDB" id="8963429at2759"/>
<gene>
    <name evidence="3" type="ORF">DILT_LOCUS5426</name>
</gene>
<sequence length="364" mass="41207">MYSNMFSRESYAGLIAEAVLQRLEQLVFSSDLTKFWARYVDDTFVIPKGSHVQAFKALLNSNFPDIQFIMEEEVGNHLPSLMPKLQNCVDGGNQEEIRYLHALFKASGYPKSFIHKCLKKPRVHRSSEEKPKFWLAIPYVKDVSGPTARILEPFGIGVVHRPDFTITHQVIKLKDPLPATEPSALVYSILCKNYGAIYVGETGKRLSTRLYEHQLVINRKKKLSLVYGHMQQLNHDFTFEKLRVIARFNEKMARLVLEGWFSTGIINRAIDLNLAYQALRARLVSTRPGTPKTTTLTTVTQIPDALTHKCHSPCCDPIIVHGADHHGQHPLTLSTPSDAPPSATTDPYNNPWDSHSSMRQHVLP</sequence>
<dbReference type="PANTHER" id="PTHR21301:SF10">
    <property type="entry name" value="REVERSE TRANSCRIPTASE DOMAIN-CONTAINING PROTEIN"/>
    <property type="match status" value="1"/>
</dbReference>
<dbReference type="InterPro" id="IPR035901">
    <property type="entry name" value="GIY-YIG_endonuc_sf"/>
</dbReference>
<protein>
    <recommendedName>
        <fullName evidence="2">GIY-YIG domain-containing protein</fullName>
    </recommendedName>
</protein>
<accession>A0A3P7KWY3</accession>
<dbReference type="EMBL" id="UYRU01047380">
    <property type="protein sequence ID" value="VDN09595.1"/>
    <property type="molecule type" value="Genomic_DNA"/>
</dbReference>
<evidence type="ECO:0000313" key="4">
    <source>
        <dbReference type="Proteomes" id="UP000281553"/>
    </source>
</evidence>